<dbReference type="Proteomes" id="UP000014803">
    <property type="component" value="Chromosome"/>
</dbReference>
<evidence type="ECO:0000313" key="7">
    <source>
        <dbReference type="Proteomes" id="UP000014803"/>
    </source>
</evidence>
<dbReference type="eggNOG" id="COG4251">
    <property type="taxonomic scope" value="Bacteria"/>
</dbReference>
<evidence type="ECO:0000256" key="3">
    <source>
        <dbReference type="ARBA" id="ARBA00022553"/>
    </source>
</evidence>
<dbReference type="InterPro" id="IPR003594">
    <property type="entry name" value="HATPase_dom"/>
</dbReference>
<dbReference type="CDD" id="cd00075">
    <property type="entry name" value="HATPase"/>
    <property type="match status" value="1"/>
</dbReference>
<dbReference type="InterPro" id="IPR003661">
    <property type="entry name" value="HisK_dim/P_dom"/>
</dbReference>
<evidence type="ECO:0000313" key="6">
    <source>
        <dbReference type="EMBL" id="AGP38619.1"/>
    </source>
</evidence>
<dbReference type="SMART" id="SM00388">
    <property type="entry name" value="HisKA"/>
    <property type="match status" value="1"/>
</dbReference>
<dbReference type="Gene3D" id="1.10.287.130">
    <property type="match status" value="1"/>
</dbReference>
<dbReference type="SUPFAM" id="SSF47384">
    <property type="entry name" value="Homodimeric domain of signal transducing histidine kinase"/>
    <property type="match status" value="1"/>
</dbReference>
<dbReference type="SUPFAM" id="SSF55874">
    <property type="entry name" value="ATPase domain of HSP90 chaperone/DNA topoisomerase II/histidine kinase"/>
    <property type="match status" value="1"/>
</dbReference>
<feature type="domain" description="Histidine kinase" evidence="5">
    <location>
        <begin position="55"/>
        <end position="270"/>
    </location>
</feature>
<reference evidence="6 7" key="1">
    <citation type="journal article" date="2013" name="Sci. Rep.">
        <title>Extraordinary expansion of a Sorangium cellulosum genome from an alkaline milieu.</title>
        <authorList>
            <person name="Han K."/>
            <person name="Li Z.F."/>
            <person name="Peng R."/>
            <person name="Zhu L.P."/>
            <person name="Zhou T."/>
            <person name="Wang L.G."/>
            <person name="Li S.G."/>
            <person name="Zhang X.B."/>
            <person name="Hu W."/>
            <person name="Wu Z.H."/>
            <person name="Qin N."/>
            <person name="Li Y.Z."/>
        </authorList>
    </citation>
    <scope>NUCLEOTIDE SEQUENCE [LARGE SCALE GENOMIC DNA]</scope>
    <source>
        <strain evidence="6 7">So0157-2</strain>
    </source>
</reference>
<evidence type="ECO:0000256" key="2">
    <source>
        <dbReference type="ARBA" id="ARBA00012438"/>
    </source>
</evidence>
<dbReference type="SMART" id="SM00387">
    <property type="entry name" value="HATPase_c"/>
    <property type="match status" value="1"/>
</dbReference>
<dbReference type="CDD" id="cd00082">
    <property type="entry name" value="HisKA"/>
    <property type="match status" value="1"/>
</dbReference>
<evidence type="ECO:0000259" key="5">
    <source>
        <dbReference type="PROSITE" id="PS50109"/>
    </source>
</evidence>
<evidence type="ECO:0000256" key="1">
    <source>
        <dbReference type="ARBA" id="ARBA00000085"/>
    </source>
</evidence>
<dbReference type="Pfam" id="PF00512">
    <property type="entry name" value="HisKA"/>
    <property type="match status" value="1"/>
</dbReference>
<organism evidence="6 7">
    <name type="scientific">Sorangium cellulosum So0157-2</name>
    <dbReference type="NCBI Taxonomy" id="1254432"/>
    <lineage>
        <taxon>Bacteria</taxon>
        <taxon>Pseudomonadati</taxon>
        <taxon>Myxococcota</taxon>
        <taxon>Polyangia</taxon>
        <taxon>Polyangiales</taxon>
        <taxon>Polyangiaceae</taxon>
        <taxon>Sorangium</taxon>
    </lineage>
</organism>
<dbReference type="GO" id="GO:0000155">
    <property type="term" value="F:phosphorelay sensor kinase activity"/>
    <property type="evidence" value="ECO:0007669"/>
    <property type="project" value="InterPro"/>
</dbReference>
<dbReference type="Pfam" id="PF02518">
    <property type="entry name" value="HATPase_c"/>
    <property type="match status" value="1"/>
</dbReference>
<dbReference type="STRING" id="1254432.SCE1572_31565"/>
<dbReference type="HOGENOM" id="CLU_000445_89_3_7"/>
<dbReference type="EMBL" id="CP003969">
    <property type="protein sequence ID" value="AGP38619.1"/>
    <property type="molecule type" value="Genomic_DNA"/>
</dbReference>
<evidence type="ECO:0000256" key="4">
    <source>
        <dbReference type="SAM" id="MobiDB-lite"/>
    </source>
</evidence>
<dbReference type="AlphaFoldDB" id="S4Y1I7"/>
<dbReference type="InterPro" id="IPR004358">
    <property type="entry name" value="Sig_transdc_His_kin-like_C"/>
</dbReference>
<proteinExistence type="predicted"/>
<name>S4Y1I7_SORCE</name>
<dbReference type="PANTHER" id="PTHR43547">
    <property type="entry name" value="TWO-COMPONENT HISTIDINE KINASE"/>
    <property type="match status" value="1"/>
</dbReference>
<feature type="compositionally biased region" description="Basic and acidic residues" evidence="4">
    <location>
        <begin position="32"/>
        <end position="42"/>
    </location>
</feature>
<dbReference type="PRINTS" id="PR00344">
    <property type="entry name" value="BCTRLSENSOR"/>
</dbReference>
<keyword evidence="3" id="KW-0597">Phosphoprotein</keyword>
<protein>
    <recommendedName>
        <fullName evidence="2">histidine kinase</fullName>
        <ecNumber evidence="2">2.7.13.3</ecNumber>
    </recommendedName>
</protein>
<dbReference type="Gene3D" id="3.30.565.10">
    <property type="entry name" value="Histidine kinase-like ATPase, C-terminal domain"/>
    <property type="match status" value="1"/>
</dbReference>
<feature type="region of interest" description="Disordered" evidence="4">
    <location>
        <begin position="1"/>
        <end position="42"/>
    </location>
</feature>
<dbReference type="InterPro" id="IPR005467">
    <property type="entry name" value="His_kinase_dom"/>
</dbReference>
<dbReference type="PANTHER" id="PTHR43547:SF2">
    <property type="entry name" value="HYBRID SIGNAL TRANSDUCTION HISTIDINE KINASE C"/>
    <property type="match status" value="1"/>
</dbReference>
<comment type="catalytic activity">
    <reaction evidence="1">
        <text>ATP + protein L-histidine = ADP + protein N-phospho-L-histidine.</text>
        <dbReference type="EC" id="2.7.13.3"/>
    </reaction>
</comment>
<sequence length="270" mass="29068">MGVQKTIANDHPSSNGALAMSALNPQRTGTLDARRPARASEHDGADCLRDEFLKLASHELKTPLTSLALQVQRMKRMSERHAEDASTWVASLEVVGRQVNRLARLCDDMLQAISLRAGQLAPERQSVDLGALVREVVAGLPVELRAPSAAISVDAPEGVVGLWDREQLGRLVFHLVKNAITFGEDRPVSVEVKAPPGGAQLLVRDRGTGIAEEDQERIFACFERAGDVEHFGGLGLGLYIAREIVHAHGGRIGVESALGRGSTFVVDLPL</sequence>
<gene>
    <name evidence="6" type="ORF">SCE1572_31565</name>
</gene>
<dbReference type="InterPro" id="IPR036890">
    <property type="entry name" value="HATPase_C_sf"/>
</dbReference>
<dbReference type="KEGG" id="scu:SCE1572_31565"/>
<dbReference type="PROSITE" id="PS50109">
    <property type="entry name" value="HIS_KIN"/>
    <property type="match status" value="1"/>
</dbReference>
<dbReference type="PATRIC" id="fig|1254432.3.peg.7137"/>
<accession>S4Y1I7</accession>
<dbReference type="EC" id="2.7.13.3" evidence="2"/>
<dbReference type="InterPro" id="IPR036097">
    <property type="entry name" value="HisK_dim/P_sf"/>
</dbReference>